<evidence type="ECO:0000313" key="2">
    <source>
        <dbReference type="Proteomes" id="UP001062846"/>
    </source>
</evidence>
<comment type="caution">
    <text evidence="1">The sequence shown here is derived from an EMBL/GenBank/DDBJ whole genome shotgun (WGS) entry which is preliminary data.</text>
</comment>
<evidence type="ECO:0000313" key="1">
    <source>
        <dbReference type="EMBL" id="KAI8560844.1"/>
    </source>
</evidence>
<dbReference type="Proteomes" id="UP001062846">
    <property type="component" value="Chromosome 4"/>
</dbReference>
<dbReference type="EMBL" id="CM046391">
    <property type="protein sequence ID" value="KAI8560844.1"/>
    <property type="molecule type" value="Genomic_DNA"/>
</dbReference>
<name>A0ACC0P732_RHOML</name>
<protein>
    <submittedName>
        <fullName evidence="1">Uncharacterized protein</fullName>
    </submittedName>
</protein>
<sequence>MELSFASLVHPQVSKRGFEGMKTSVLTPSVARKSSTGKMFPCFATVATRLTSDGIKDNKLDLERRKHQLLTAIQDTQRGLMTSADQRSTIEEALVGLESCGAGTPIELLDLDGTWRLEYTSAPDVLILLESSARLPFFQVGQIFQKFECKSQSNGGIVRNIVRWSIPNLLEDEDGATLLVSAKFSVVSWRSIYLQFEELKHLTFFETCNFTWQIAVQDIDTSKLQVLIAPAILPRSFLSLQILQFIQSFKAQVPVRSQGRQTVGGLYYLSYLDGNMLLGRAERGGAFVFTRTRPFVV</sequence>
<accession>A0ACC0P732</accession>
<organism evidence="1 2">
    <name type="scientific">Rhododendron molle</name>
    <name type="common">Chinese azalea</name>
    <name type="synonym">Azalea mollis</name>
    <dbReference type="NCBI Taxonomy" id="49168"/>
    <lineage>
        <taxon>Eukaryota</taxon>
        <taxon>Viridiplantae</taxon>
        <taxon>Streptophyta</taxon>
        <taxon>Embryophyta</taxon>
        <taxon>Tracheophyta</taxon>
        <taxon>Spermatophyta</taxon>
        <taxon>Magnoliopsida</taxon>
        <taxon>eudicotyledons</taxon>
        <taxon>Gunneridae</taxon>
        <taxon>Pentapetalae</taxon>
        <taxon>asterids</taxon>
        <taxon>Ericales</taxon>
        <taxon>Ericaceae</taxon>
        <taxon>Ericoideae</taxon>
        <taxon>Rhodoreae</taxon>
        <taxon>Rhododendron</taxon>
    </lineage>
</organism>
<proteinExistence type="predicted"/>
<reference evidence="1" key="1">
    <citation type="submission" date="2022-02" db="EMBL/GenBank/DDBJ databases">
        <title>Plant Genome Project.</title>
        <authorList>
            <person name="Zhang R.-G."/>
        </authorList>
    </citation>
    <scope>NUCLEOTIDE SEQUENCE</scope>
    <source>
        <strain evidence="1">AT1</strain>
    </source>
</reference>
<keyword evidence="2" id="KW-1185">Reference proteome</keyword>
<gene>
    <name evidence="1" type="ORF">RHMOL_Rhmol04G0287300</name>
</gene>